<dbReference type="RefSeq" id="WP_100671366.1">
    <property type="nucleotide sequence ID" value="NZ_CP022511.1"/>
</dbReference>
<evidence type="ECO:0000259" key="3">
    <source>
        <dbReference type="Pfam" id="PF25888"/>
    </source>
</evidence>
<gene>
    <name evidence="4" type="primary">dnaB</name>
    <name evidence="4" type="ORF">MCOLE_v1c06060</name>
</gene>
<dbReference type="Pfam" id="PF25888">
    <property type="entry name" value="WHD_DnaB"/>
    <property type="match status" value="1"/>
</dbReference>
<dbReference type="Proteomes" id="UP000232221">
    <property type="component" value="Chromosome"/>
</dbReference>
<evidence type="ECO:0000313" key="5">
    <source>
        <dbReference type="Proteomes" id="UP000232221"/>
    </source>
</evidence>
<dbReference type="Pfam" id="PF07261">
    <property type="entry name" value="DnaB_2"/>
    <property type="match status" value="1"/>
</dbReference>
<feature type="domain" description="DnaB/C C-terminal" evidence="2">
    <location>
        <begin position="284"/>
        <end position="357"/>
    </location>
</feature>
<dbReference type="EMBL" id="CP024968">
    <property type="protein sequence ID" value="ATZ21117.1"/>
    <property type="molecule type" value="Genomic_DNA"/>
</dbReference>
<dbReference type="AlphaFoldDB" id="A0A2K8P2Y8"/>
<dbReference type="KEGG" id="mcol:MCOLE_v1c06060"/>
<proteinExistence type="inferred from homology"/>
<evidence type="ECO:0000256" key="1">
    <source>
        <dbReference type="ARBA" id="ARBA00093462"/>
    </source>
</evidence>
<sequence>MNILNRKYLIHWSKELSKIDHEVLYNLYQPIIGASAIGLYNTLILESNWSKKLNSSPFTLERMALITSSSEKQLKKNLGKLTKLKLIKCFKSKKSGNMAIVLNLPLSPKQFFENDATRAWLLKKVGEENFELAHLQFKNREFNIDDLDYEIDDSFETNDESEFDFIDIEQAVETAKKDVYICDEMLNLSDLKGLLVRKGVLIDFNESVKSNLDALLIKKEFTIEFIAELLINHYKKISNEIDWISLNKEFNAISREIIKKTSSSDLTDDDINIINSFNSTEWINFYNECMGVEANQNVVDIISSLKLKYNLTDGILNCLISYSYLKNDKKFIYNYVVKIVESLKAKQISTTKELYMYLKNVSKKHEQSAAIKDNENSIYGRKQPINEFVMEKNIDIEW</sequence>
<feature type="domain" description="Replicative helicase loading/DNA remodeling protein DnaB N-terminal winged helix" evidence="3">
    <location>
        <begin position="14"/>
        <end position="227"/>
    </location>
</feature>
<keyword evidence="5" id="KW-1185">Reference proteome</keyword>
<evidence type="ECO:0000313" key="4">
    <source>
        <dbReference type="EMBL" id="ATZ21117.1"/>
    </source>
</evidence>
<dbReference type="InterPro" id="IPR058660">
    <property type="entry name" value="WHD_DnaB"/>
</dbReference>
<protein>
    <submittedName>
        <fullName evidence="4">Chromosome replication initiation and membrane attachment protein</fullName>
    </submittedName>
</protein>
<accession>A0A2K8P2Y8</accession>
<dbReference type="OrthoDB" id="387560at2"/>
<evidence type="ECO:0000259" key="2">
    <source>
        <dbReference type="Pfam" id="PF07261"/>
    </source>
</evidence>
<comment type="similarity">
    <text evidence="1">Belongs to the DnaB/DnaD family.</text>
</comment>
<organism evidence="4 5">
    <name type="scientific">Mesoplasma coleopterae</name>
    <dbReference type="NCBI Taxonomy" id="324078"/>
    <lineage>
        <taxon>Bacteria</taxon>
        <taxon>Bacillati</taxon>
        <taxon>Mycoplasmatota</taxon>
        <taxon>Mollicutes</taxon>
        <taxon>Entomoplasmatales</taxon>
        <taxon>Entomoplasmataceae</taxon>
        <taxon>Mesoplasma</taxon>
    </lineage>
</organism>
<dbReference type="InterPro" id="IPR006343">
    <property type="entry name" value="DnaB/C_C"/>
</dbReference>
<reference evidence="4 5" key="1">
    <citation type="submission" date="2017-11" db="EMBL/GenBank/DDBJ databases">
        <title>Genome sequence of Mesoplasma coleopterae BARC 779 (ATCC 49583).</title>
        <authorList>
            <person name="Lo W.-S."/>
            <person name="Kuo C.-H."/>
        </authorList>
    </citation>
    <scope>NUCLEOTIDE SEQUENCE [LARGE SCALE GENOMIC DNA]</scope>
    <source>
        <strain evidence="4 5">BARC 779</strain>
    </source>
</reference>
<name>A0A2K8P2Y8_9MOLU</name>